<gene>
    <name evidence="3" type="ORF">SAMN05421785_10139</name>
</gene>
<dbReference type="AlphaFoldDB" id="A0A1N7JPS5"/>
<dbReference type="RefSeq" id="WP_076389877.1">
    <property type="nucleotide sequence ID" value="NZ_FTOV01000001.1"/>
</dbReference>
<sequence length="422" mass="45900">MKTILKTEGLLQKSFQIIKSQKLILALFIGLISHAGVSAHASTITRKWCGGFFHRKFVAQAQTSVLSYKKYVTGYNCIGQFVGYGNVGLWSSTCSNESKGCSRPQTAMCSKSGTVYDQVYNVCTLSFTGPYAYNSYAKAEHLTSGIYLTQTSSGRGSAGLTGSYTLDEKKFSKLVDNGTSFGEITGDVTVNDNNQLVVTKMNGRINITPSADFYSNVKIVVIKENVNISDDEALANEQAVQNGTYPDVVYTATVHISKNGLTYDGIFKNGFISNQIKEYATAQEKGVSFSNFSSSVPINVNLNDDEKLTLVTVMDGGFDISTAIVQKNANTAIDNTLSSDTPKLTPNPAKDYVDVNMNLEKRELITVRIISSLGKIAAEKSETLNSGKQSIRLHTDQLLPGTYIVEIKSPSKTASQKLLITR</sequence>
<evidence type="ECO:0000256" key="1">
    <source>
        <dbReference type="ARBA" id="ARBA00022729"/>
    </source>
</evidence>
<dbReference type="NCBIfam" id="TIGR04183">
    <property type="entry name" value="Por_Secre_tail"/>
    <property type="match status" value="1"/>
</dbReference>
<evidence type="ECO:0000313" key="3">
    <source>
        <dbReference type="EMBL" id="SIS51363.1"/>
    </source>
</evidence>
<dbReference type="Proteomes" id="UP000185781">
    <property type="component" value="Unassembled WGS sequence"/>
</dbReference>
<keyword evidence="1" id="KW-0732">Signal</keyword>
<proteinExistence type="predicted"/>
<evidence type="ECO:0000313" key="4">
    <source>
        <dbReference type="Proteomes" id="UP000185781"/>
    </source>
</evidence>
<name>A0A1N7JPS5_9FLAO</name>
<accession>A0A1N7JPS5</accession>
<organism evidence="3 4">
    <name type="scientific">Chryseobacterium gambrini</name>
    <dbReference type="NCBI Taxonomy" id="373672"/>
    <lineage>
        <taxon>Bacteria</taxon>
        <taxon>Pseudomonadati</taxon>
        <taxon>Bacteroidota</taxon>
        <taxon>Flavobacteriia</taxon>
        <taxon>Flavobacteriales</taxon>
        <taxon>Weeksellaceae</taxon>
        <taxon>Chryseobacterium group</taxon>
        <taxon>Chryseobacterium</taxon>
    </lineage>
</organism>
<dbReference type="Pfam" id="PF18962">
    <property type="entry name" value="Por_Secre_tail"/>
    <property type="match status" value="1"/>
</dbReference>
<dbReference type="InterPro" id="IPR026444">
    <property type="entry name" value="Secre_tail"/>
</dbReference>
<protein>
    <submittedName>
        <fullName evidence="3">Por secretion system C-terminal sorting domain-containing protein</fullName>
    </submittedName>
</protein>
<feature type="domain" description="Secretion system C-terminal sorting" evidence="2">
    <location>
        <begin position="346"/>
        <end position="420"/>
    </location>
</feature>
<evidence type="ECO:0000259" key="2">
    <source>
        <dbReference type="Pfam" id="PF18962"/>
    </source>
</evidence>
<dbReference type="OrthoDB" id="1431785at2"/>
<reference evidence="3 4" key="1">
    <citation type="submission" date="2017-01" db="EMBL/GenBank/DDBJ databases">
        <authorList>
            <person name="Mah S.A."/>
            <person name="Swanson W.J."/>
            <person name="Moy G.W."/>
            <person name="Vacquier V.D."/>
        </authorList>
    </citation>
    <scope>NUCLEOTIDE SEQUENCE [LARGE SCALE GENOMIC DNA]</scope>
    <source>
        <strain evidence="3 4">DSM 18014</strain>
    </source>
</reference>
<dbReference type="STRING" id="373672.SAMN05421785_10139"/>
<dbReference type="EMBL" id="FTOV01000001">
    <property type="protein sequence ID" value="SIS51363.1"/>
    <property type="molecule type" value="Genomic_DNA"/>
</dbReference>